<keyword evidence="9 17" id="KW-0227">DNA damage</keyword>
<evidence type="ECO:0000256" key="6">
    <source>
        <dbReference type="ARBA" id="ARBA00015551"/>
    </source>
</evidence>
<evidence type="ECO:0000256" key="4">
    <source>
        <dbReference type="ARBA" id="ARBA00009506"/>
    </source>
</evidence>
<keyword evidence="13 18" id="KW-0238">DNA-binding</keyword>
<dbReference type="SUPFAM" id="SSF57850">
    <property type="entry name" value="RING/U-box"/>
    <property type="match status" value="1"/>
</dbReference>
<sequence length="417" mass="47313">MITQEDDLDKAYSTDWLNTPLHALSQVDSAMRCQVCKDFYMTPMITSCSHTFCSLCIRRCLSNDGRCPACRAQEQELKLRNNGAMEELVEAFKRARAEVLEYAVKSTVLENPSKRKIEENGLNEGSTSPSKKMRYSKRLQKIAESVVISDSEGDEGYKVPVRCLVRCPICNLQMPNSQVNSHLDRNCKEVSISTNLSKTNQNAINPSWNTTKKPTKRPERLPLLNISMFKDAQLRKKLAEHGLSQSGSRLVMQRRFAEWITLWNANCDATRPRPVRELRGDLERWERIQDRRGPGATSSSSQGIKIKEKDFDGKAWSNSHNDTFKELVQKAREKFSKPLVSPPEVLLEPLVKSKVEHDENRIFSPNSSQCLARLEKNDGLNSPISSLISPQKHISLFDEPPGSLDGRNSIVSEECWT</sequence>
<dbReference type="PROSITE" id="PS50089">
    <property type="entry name" value="ZF_RING_2"/>
    <property type="match status" value="1"/>
</dbReference>
<evidence type="ECO:0000256" key="3">
    <source>
        <dbReference type="ARBA" id="ARBA00004906"/>
    </source>
</evidence>
<evidence type="ECO:0000256" key="16">
    <source>
        <dbReference type="PROSITE-ProRule" id="PRU00175"/>
    </source>
</evidence>
<dbReference type="STRING" id="225359.A0A2S4Q1N5"/>
<evidence type="ECO:0000313" key="23">
    <source>
        <dbReference type="EMBL" id="POS88157.1"/>
    </source>
</evidence>
<keyword evidence="7 18" id="KW-0808">Transferase</keyword>
<dbReference type="GO" id="GO:0006513">
    <property type="term" value="P:protein monoubiquitination"/>
    <property type="evidence" value="ECO:0007669"/>
    <property type="project" value="InterPro"/>
</dbReference>
<dbReference type="NCBIfam" id="TIGR00599">
    <property type="entry name" value="rad18"/>
    <property type="match status" value="1"/>
</dbReference>
<dbReference type="SMART" id="SM00184">
    <property type="entry name" value="RING"/>
    <property type="match status" value="1"/>
</dbReference>
<keyword evidence="8 18" id="KW-0479">Metal-binding</keyword>
<dbReference type="InterPro" id="IPR004580">
    <property type="entry name" value="Rad18_fungi"/>
</dbReference>
<dbReference type="InterPro" id="IPR001841">
    <property type="entry name" value="Znf_RING"/>
</dbReference>
<evidence type="ECO:0000256" key="2">
    <source>
        <dbReference type="ARBA" id="ARBA00004123"/>
    </source>
</evidence>
<dbReference type="Proteomes" id="UP000237438">
    <property type="component" value="Unassembled WGS sequence"/>
</dbReference>
<dbReference type="InterPro" id="IPR039577">
    <property type="entry name" value="Rad18"/>
</dbReference>
<evidence type="ECO:0000256" key="14">
    <source>
        <dbReference type="ARBA" id="ARBA00023204"/>
    </source>
</evidence>
<evidence type="ECO:0000313" key="24">
    <source>
        <dbReference type="Proteomes" id="UP000237438"/>
    </source>
</evidence>
<dbReference type="AlphaFoldDB" id="A0A2S4Q1N5"/>
<dbReference type="InterPro" id="IPR006642">
    <property type="entry name" value="Rad18_UBZ4"/>
</dbReference>
<accession>A0A2S4Q1N5</accession>
<dbReference type="GO" id="GO:0003697">
    <property type="term" value="F:single-stranded DNA binding"/>
    <property type="evidence" value="ECO:0007669"/>
    <property type="project" value="UniProtKB-UniRule"/>
</dbReference>
<feature type="domain" description="SAP" evidence="21">
    <location>
        <begin position="226"/>
        <end position="260"/>
    </location>
</feature>
<evidence type="ECO:0000256" key="7">
    <source>
        <dbReference type="ARBA" id="ARBA00022679"/>
    </source>
</evidence>
<comment type="similarity">
    <text evidence="4 18">Belongs to the RAD18 family.</text>
</comment>
<evidence type="ECO:0000256" key="12">
    <source>
        <dbReference type="ARBA" id="ARBA00022833"/>
    </source>
</evidence>
<feature type="non-terminal residue" evidence="23">
    <location>
        <position position="417"/>
    </location>
</feature>
<dbReference type="PANTHER" id="PTHR14134">
    <property type="entry name" value="E3 UBIQUITIN-PROTEIN LIGASE RAD18"/>
    <property type="match status" value="1"/>
</dbReference>
<dbReference type="InterPro" id="IPR003034">
    <property type="entry name" value="SAP_dom"/>
</dbReference>
<dbReference type="Gene3D" id="3.30.40.10">
    <property type="entry name" value="Zinc/RING finger domain, C3HC4 (zinc finger)"/>
    <property type="match status" value="1"/>
</dbReference>
<reference evidence="23 24" key="1">
    <citation type="submission" date="2017-10" db="EMBL/GenBank/DDBJ databases">
        <title>Development of genomic resources for the powdery mildew, Erysiphe pulchra.</title>
        <authorList>
            <person name="Wadl P.A."/>
            <person name="Mack B.M."/>
            <person name="Moore G."/>
            <person name="Beltz S.B."/>
        </authorList>
    </citation>
    <scope>NUCLEOTIDE SEQUENCE [LARGE SCALE GENOMIC DNA]</scope>
    <source>
        <strain evidence="23">Cflorida</strain>
    </source>
</reference>
<dbReference type="FunFam" id="3.30.40.10:FF:000172">
    <property type="entry name" value="E3 ubiquitin-protein ligase RAD18"/>
    <property type="match status" value="1"/>
</dbReference>
<evidence type="ECO:0000256" key="19">
    <source>
        <dbReference type="SAM" id="MobiDB-lite"/>
    </source>
</evidence>
<dbReference type="SMART" id="SM00513">
    <property type="entry name" value="SAP"/>
    <property type="match status" value="1"/>
</dbReference>
<dbReference type="PROSITE" id="PS00518">
    <property type="entry name" value="ZF_RING_1"/>
    <property type="match status" value="1"/>
</dbReference>
<evidence type="ECO:0000256" key="13">
    <source>
        <dbReference type="ARBA" id="ARBA00023125"/>
    </source>
</evidence>
<name>A0A2S4Q1N5_9PEZI</name>
<comment type="function">
    <text evidence="18">E3 RING-finger protein, member of the UBC2/RAD6 epistasis group. Associates to the E2 ubiquitin conjugating enzyme UBC2/RAD6 to form the UBC2-RAD18 ubiquitin ligase complex involved in postreplicative repair (PRR) of damaged DNA.</text>
</comment>
<keyword evidence="11 18" id="KW-0833">Ubl conjugation pathway</keyword>
<dbReference type="EMBL" id="PEDP01000025">
    <property type="protein sequence ID" value="POS88157.1"/>
    <property type="molecule type" value="Genomic_DNA"/>
</dbReference>
<comment type="pathway">
    <text evidence="3 18">Protein modification; protein ubiquitination.</text>
</comment>
<keyword evidence="10 16" id="KW-0863">Zinc-finger</keyword>
<comment type="subunit">
    <text evidence="18">Interacts with E2 UBC2, forming a complex with ubiquitin ligase activity.</text>
</comment>
<dbReference type="Pfam" id="PF13923">
    <property type="entry name" value="zf-C3HC4_2"/>
    <property type="match status" value="1"/>
</dbReference>
<dbReference type="InterPro" id="IPR013083">
    <property type="entry name" value="Znf_RING/FYVE/PHD"/>
</dbReference>
<gene>
    <name evidence="23" type="ORF">EPUL_000324</name>
</gene>
<dbReference type="UniPathway" id="UPA00143"/>
<dbReference type="GO" id="GO:0061630">
    <property type="term" value="F:ubiquitin protein ligase activity"/>
    <property type="evidence" value="ECO:0007669"/>
    <property type="project" value="UniProtKB-UniRule"/>
</dbReference>
<dbReference type="PROSITE" id="PS51908">
    <property type="entry name" value="ZF_UBZ4"/>
    <property type="match status" value="1"/>
</dbReference>
<feature type="domain" description="RING-type" evidence="20">
    <location>
        <begin position="33"/>
        <end position="71"/>
    </location>
</feature>
<proteinExistence type="inferred from homology"/>
<dbReference type="GO" id="GO:0005634">
    <property type="term" value="C:nucleus"/>
    <property type="evidence" value="ECO:0007669"/>
    <property type="project" value="UniProtKB-SubCell"/>
</dbReference>
<comment type="catalytic activity">
    <reaction evidence="1 18">
        <text>S-ubiquitinyl-[E2 ubiquitin-conjugating enzyme]-L-cysteine + [acceptor protein]-L-lysine = [E2 ubiquitin-conjugating enzyme]-L-cysteine + N(6)-ubiquitinyl-[acceptor protein]-L-lysine.</text>
        <dbReference type="EC" id="2.3.2.27"/>
    </reaction>
</comment>
<evidence type="ECO:0000256" key="10">
    <source>
        <dbReference type="ARBA" id="ARBA00022771"/>
    </source>
</evidence>
<comment type="caution">
    <text evidence="23">The sequence shown here is derived from an EMBL/GenBank/DDBJ whole genome shotgun (WGS) entry which is preliminary data.</text>
</comment>
<keyword evidence="24" id="KW-1185">Reference proteome</keyword>
<keyword evidence="12 18" id="KW-0862">Zinc</keyword>
<evidence type="ECO:0000256" key="8">
    <source>
        <dbReference type="ARBA" id="ARBA00022723"/>
    </source>
</evidence>
<evidence type="ECO:0000259" key="21">
    <source>
        <dbReference type="PROSITE" id="PS50800"/>
    </source>
</evidence>
<evidence type="ECO:0000259" key="22">
    <source>
        <dbReference type="PROSITE" id="PS51908"/>
    </source>
</evidence>
<dbReference type="EC" id="2.3.2.27" evidence="5 18"/>
<feature type="region of interest" description="Disordered" evidence="19">
    <location>
        <begin position="115"/>
        <end position="134"/>
    </location>
</feature>
<dbReference type="SMART" id="SM00734">
    <property type="entry name" value="ZnF_Rad18"/>
    <property type="match status" value="1"/>
</dbReference>
<protein>
    <recommendedName>
        <fullName evidence="6 18">Postreplication repair E3 ubiquitin-protein ligase RAD18</fullName>
        <ecNumber evidence="5 18">2.3.2.27</ecNumber>
    </recommendedName>
    <alternativeName>
        <fullName evidence="18">RING-type E3 ubiquitin transferase RAD18</fullName>
    </alternativeName>
</protein>
<dbReference type="PROSITE" id="PS50800">
    <property type="entry name" value="SAP"/>
    <property type="match status" value="1"/>
</dbReference>
<evidence type="ECO:0000256" key="17">
    <source>
        <dbReference type="PROSITE-ProRule" id="PRU01256"/>
    </source>
</evidence>
<feature type="domain" description="UBZ4-type" evidence="22">
    <location>
        <begin position="164"/>
        <end position="192"/>
    </location>
</feature>
<evidence type="ECO:0000256" key="11">
    <source>
        <dbReference type="ARBA" id="ARBA00022786"/>
    </source>
</evidence>
<organism evidence="23 24">
    <name type="scientific">Erysiphe pulchra</name>
    <dbReference type="NCBI Taxonomy" id="225359"/>
    <lineage>
        <taxon>Eukaryota</taxon>
        <taxon>Fungi</taxon>
        <taxon>Dikarya</taxon>
        <taxon>Ascomycota</taxon>
        <taxon>Pezizomycotina</taxon>
        <taxon>Leotiomycetes</taxon>
        <taxon>Erysiphales</taxon>
        <taxon>Erysiphaceae</taxon>
        <taxon>Erysiphe</taxon>
    </lineage>
</organism>
<dbReference type="OrthoDB" id="9049620at2759"/>
<dbReference type="InterPro" id="IPR017907">
    <property type="entry name" value="Znf_RING_CS"/>
</dbReference>
<keyword evidence="14 17" id="KW-0234">DNA repair</keyword>
<evidence type="ECO:0000256" key="18">
    <source>
        <dbReference type="RuleBase" id="RU368093"/>
    </source>
</evidence>
<dbReference type="GO" id="GO:0006281">
    <property type="term" value="P:DNA repair"/>
    <property type="evidence" value="ECO:0007669"/>
    <property type="project" value="UniProtKB-KW"/>
</dbReference>
<evidence type="ECO:0000259" key="20">
    <source>
        <dbReference type="PROSITE" id="PS50089"/>
    </source>
</evidence>
<evidence type="ECO:0000256" key="1">
    <source>
        <dbReference type="ARBA" id="ARBA00000900"/>
    </source>
</evidence>
<evidence type="ECO:0000256" key="15">
    <source>
        <dbReference type="ARBA" id="ARBA00023242"/>
    </source>
</evidence>
<evidence type="ECO:0000256" key="5">
    <source>
        <dbReference type="ARBA" id="ARBA00012483"/>
    </source>
</evidence>
<dbReference type="GO" id="GO:0097505">
    <property type="term" value="C:Rad6-Rad18 complex"/>
    <property type="evidence" value="ECO:0007669"/>
    <property type="project" value="TreeGrafter"/>
</dbReference>
<keyword evidence="15 18" id="KW-0539">Nucleus</keyword>
<evidence type="ECO:0000256" key="9">
    <source>
        <dbReference type="ARBA" id="ARBA00022763"/>
    </source>
</evidence>
<comment type="subcellular location">
    <subcellularLocation>
        <location evidence="2 18">Nucleus</location>
    </subcellularLocation>
</comment>
<dbReference type="GO" id="GO:0008270">
    <property type="term" value="F:zinc ion binding"/>
    <property type="evidence" value="ECO:0007669"/>
    <property type="project" value="UniProtKB-KW"/>
</dbReference>
<dbReference type="GO" id="GO:0006301">
    <property type="term" value="P:DNA damage tolerance"/>
    <property type="evidence" value="ECO:0007669"/>
    <property type="project" value="InterPro"/>
</dbReference>
<dbReference type="Gene3D" id="3.30.160.60">
    <property type="entry name" value="Classic Zinc Finger"/>
    <property type="match status" value="1"/>
</dbReference>
<dbReference type="PANTHER" id="PTHR14134:SF2">
    <property type="entry name" value="E3 UBIQUITIN-PROTEIN LIGASE RAD18"/>
    <property type="match status" value="1"/>
</dbReference>